<evidence type="ECO:0000313" key="4">
    <source>
        <dbReference type="Proteomes" id="UP000291022"/>
    </source>
</evidence>
<evidence type="ECO:0000256" key="1">
    <source>
        <dbReference type="SAM" id="Phobius"/>
    </source>
</evidence>
<dbReference type="STRING" id="9643.ENSUAMP00000013755"/>
<dbReference type="Ensembl" id="ENSUAMT00000015426.1">
    <property type="protein sequence ID" value="ENSUAMP00000013755.1"/>
    <property type="gene ID" value="ENSUAMG00000011053.1"/>
</dbReference>
<keyword evidence="1" id="KW-0812">Transmembrane</keyword>
<accession>A0A452R5J6</accession>
<dbReference type="InterPro" id="IPR004865">
    <property type="entry name" value="HSR_dom"/>
</dbReference>
<evidence type="ECO:0000259" key="2">
    <source>
        <dbReference type="PROSITE" id="PS51414"/>
    </source>
</evidence>
<dbReference type="GO" id="GO:0000981">
    <property type="term" value="F:DNA-binding transcription factor activity, RNA polymerase II-specific"/>
    <property type="evidence" value="ECO:0007669"/>
    <property type="project" value="TreeGrafter"/>
</dbReference>
<proteinExistence type="predicted"/>
<dbReference type="InterPro" id="IPR043563">
    <property type="entry name" value="Sp110/Sp140/Sp140L-like"/>
</dbReference>
<dbReference type="PROSITE" id="PS51414">
    <property type="entry name" value="HSR"/>
    <property type="match status" value="1"/>
</dbReference>
<reference evidence="3" key="3">
    <citation type="submission" date="2025-09" db="UniProtKB">
        <authorList>
            <consortium name="Ensembl"/>
        </authorList>
    </citation>
    <scope>IDENTIFICATION</scope>
</reference>
<dbReference type="GeneTree" id="ENSGT00940000155124"/>
<keyword evidence="1" id="KW-1133">Transmembrane helix</keyword>
<sequence>MYILENSQGKHLGLDFSVCLLFVFSFVCVILSGGKGTNTITKPFPFLESLRDCSLIMEEFYNDSQEAHRNLVPVGKVVYNILCCFEKNFGRSLLQVLFSRVHLKEYPDLIHVHRAFKNGNQYPPLPFRSWSTSHLFIYSFAGLTSIHEMFTLSQDLCLSV</sequence>
<protein>
    <recommendedName>
        <fullName evidence="2">HSR domain-containing protein</fullName>
    </recommendedName>
</protein>
<organism evidence="3 4">
    <name type="scientific">Ursus americanus</name>
    <name type="common">American black bear</name>
    <name type="synonym">Euarctos americanus</name>
    <dbReference type="NCBI Taxonomy" id="9643"/>
    <lineage>
        <taxon>Eukaryota</taxon>
        <taxon>Metazoa</taxon>
        <taxon>Chordata</taxon>
        <taxon>Craniata</taxon>
        <taxon>Vertebrata</taxon>
        <taxon>Euteleostomi</taxon>
        <taxon>Mammalia</taxon>
        <taxon>Eutheria</taxon>
        <taxon>Laurasiatheria</taxon>
        <taxon>Carnivora</taxon>
        <taxon>Caniformia</taxon>
        <taxon>Ursidae</taxon>
        <taxon>Ursus</taxon>
    </lineage>
</organism>
<dbReference type="PANTHER" id="PTHR46386:SF13">
    <property type="entry name" value="RIKEN CDNA A630001G21 GENE"/>
    <property type="match status" value="1"/>
</dbReference>
<dbReference type="AlphaFoldDB" id="A0A452R5J6"/>
<name>A0A452R5J6_URSAM</name>
<dbReference type="Proteomes" id="UP000291022">
    <property type="component" value="Unassembled WGS sequence"/>
</dbReference>
<keyword evidence="4" id="KW-1185">Reference proteome</keyword>
<keyword evidence="1" id="KW-0472">Membrane</keyword>
<dbReference type="GO" id="GO:0005634">
    <property type="term" value="C:nucleus"/>
    <property type="evidence" value="ECO:0007669"/>
    <property type="project" value="InterPro"/>
</dbReference>
<reference evidence="3" key="2">
    <citation type="submission" date="2025-08" db="UniProtKB">
        <authorList>
            <consortium name="Ensembl"/>
        </authorList>
    </citation>
    <scope>IDENTIFICATION</scope>
</reference>
<feature type="domain" description="HSR" evidence="2">
    <location>
        <begin position="3"/>
        <end position="121"/>
    </location>
</feature>
<feature type="transmembrane region" description="Helical" evidence="1">
    <location>
        <begin position="12"/>
        <end position="34"/>
    </location>
</feature>
<dbReference type="PANTHER" id="PTHR46386">
    <property type="entry name" value="NUCLEAR BODY PROTEIN SP140"/>
    <property type="match status" value="1"/>
</dbReference>
<dbReference type="Pfam" id="PF03172">
    <property type="entry name" value="HSR"/>
    <property type="match status" value="1"/>
</dbReference>
<evidence type="ECO:0000313" key="3">
    <source>
        <dbReference type="Ensembl" id="ENSUAMP00000013755.1"/>
    </source>
</evidence>
<reference evidence="4" key="1">
    <citation type="submission" date="2016-06" db="EMBL/GenBank/DDBJ databases">
        <title>De novo assembly and RNA-Seq shows season-dependent expression and editing in black bear kidneys.</title>
        <authorList>
            <person name="Korstanje R."/>
            <person name="Srivastava A."/>
            <person name="Sarsani V.K."/>
            <person name="Sheehan S.M."/>
            <person name="Seger R.L."/>
            <person name="Barter M.E."/>
            <person name="Lindqvist C."/>
            <person name="Brody L.C."/>
            <person name="Mullikin J.C."/>
        </authorList>
    </citation>
    <scope>NUCLEOTIDE SEQUENCE [LARGE SCALE GENOMIC DNA]</scope>
</reference>